<feature type="signal peptide" evidence="20">
    <location>
        <begin position="1"/>
        <end position="24"/>
    </location>
</feature>
<evidence type="ECO:0000256" key="7">
    <source>
        <dbReference type="ARBA" id="ARBA00022692"/>
    </source>
</evidence>
<dbReference type="AlphaFoldDB" id="A0A1Y2FHH1"/>
<evidence type="ECO:0000259" key="21">
    <source>
        <dbReference type="Pfam" id="PF01764"/>
    </source>
</evidence>
<evidence type="ECO:0000313" key="23">
    <source>
        <dbReference type="Proteomes" id="UP000193920"/>
    </source>
</evidence>
<evidence type="ECO:0000313" key="22">
    <source>
        <dbReference type="EMBL" id="ORY83390.1"/>
    </source>
</evidence>
<evidence type="ECO:0000256" key="9">
    <source>
        <dbReference type="ARBA" id="ARBA00022801"/>
    </source>
</evidence>
<comment type="function">
    <text evidence="17">Lipase which is essential for lysis of subvacuolar cytoplasm to vacuole targeted bodies and intravacuolar autophagic bodies. Involved in the lysis of intravacuolar multivesicular body (MVB) vesicles. The intravacuolar membrane disintegration by ATG15 is critical to life span extension.</text>
</comment>
<dbReference type="InterPro" id="IPR029058">
    <property type="entry name" value="AB_hydrolase_fold"/>
</dbReference>
<dbReference type="EC" id="3.1.1.3" evidence="6"/>
<evidence type="ECO:0000256" key="10">
    <source>
        <dbReference type="ARBA" id="ARBA00022963"/>
    </source>
</evidence>
<evidence type="ECO:0000256" key="19">
    <source>
        <dbReference type="SAM" id="MobiDB-lite"/>
    </source>
</evidence>
<comment type="subcellular location">
    <subcellularLocation>
        <location evidence="3">Endosome</location>
        <location evidence="3">Multivesicular body membrane</location>
        <topology evidence="3">Single-pass type II membrane protein</topology>
    </subcellularLocation>
    <subcellularLocation>
        <location evidence="2">Prevacuolar compartment membrane</location>
        <topology evidence="2">Single-pass type II membrane protein</topology>
    </subcellularLocation>
</comment>
<evidence type="ECO:0000256" key="16">
    <source>
        <dbReference type="ARBA" id="ARBA00023180"/>
    </source>
</evidence>
<keyword evidence="16" id="KW-0325">Glycoprotein</keyword>
<evidence type="ECO:0000256" key="5">
    <source>
        <dbReference type="ARBA" id="ARBA00011137"/>
    </source>
</evidence>
<dbReference type="OrthoDB" id="58570at2759"/>
<comment type="caution">
    <text evidence="22">The sequence shown here is derived from an EMBL/GenBank/DDBJ whole genome shotgun (WGS) entry which is preliminary data.</text>
</comment>
<keyword evidence="15" id="KW-0472">Membrane</keyword>
<reference evidence="22 23" key="1">
    <citation type="submission" date="2016-08" db="EMBL/GenBank/DDBJ databases">
        <title>A Parts List for Fungal Cellulosomes Revealed by Comparative Genomics.</title>
        <authorList>
            <consortium name="DOE Joint Genome Institute"/>
            <person name="Haitjema C.H."/>
            <person name="Gilmore S.P."/>
            <person name="Henske J.K."/>
            <person name="Solomon K.V."/>
            <person name="De Groot R."/>
            <person name="Kuo A."/>
            <person name="Mondo S.J."/>
            <person name="Salamov A.A."/>
            <person name="Labutti K."/>
            <person name="Zhao Z."/>
            <person name="Chiniquy J."/>
            <person name="Barry K."/>
            <person name="Brewer H.M."/>
            <person name="Purvine S.O."/>
            <person name="Wright A.T."/>
            <person name="Boxma B."/>
            <person name="Van Alen T."/>
            <person name="Hackstein J.H."/>
            <person name="Baker S.E."/>
            <person name="Grigoriev I.V."/>
            <person name="O'Malley M.A."/>
        </authorList>
    </citation>
    <scope>NUCLEOTIDE SEQUENCE [LARGE SCALE GENOMIC DNA]</scope>
    <source>
        <strain evidence="22 23">G1</strain>
    </source>
</reference>
<protein>
    <recommendedName>
        <fullName evidence="6">triacylglycerol lipase</fullName>
        <ecNumber evidence="6">3.1.1.3</ecNumber>
    </recommendedName>
    <alternativeName>
        <fullName evidence="18">Autophagy-related protein 15</fullName>
    </alternativeName>
</protein>
<evidence type="ECO:0000256" key="18">
    <source>
        <dbReference type="ARBA" id="ARBA00029828"/>
    </source>
</evidence>
<keyword evidence="10" id="KW-0442">Lipid degradation</keyword>
<proteinExistence type="inferred from homology"/>
<dbReference type="InterPro" id="IPR050805">
    <property type="entry name" value="ATG15_Lipase"/>
</dbReference>
<evidence type="ECO:0000256" key="6">
    <source>
        <dbReference type="ARBA" id="ARBA00013279"/>
    </source>
</evidence>
<evidence type="ECO:0000256" key="2">
    <source>
        <dbReference type="ARBA" id="ARBA00004270"/>
    </source>
</evidence>
<dbReference type="STRING" id="1754190.A0A1Y2FHH1"/>
<accession>A0A1Y2FHH1</accession>
<dbReference type="GO" id="GO:0034496">
    <property type="term" value="P:multivesicular body membrane disassembly"/>
    <property type="evidence" value="ECO:0007669"/>
    <property type="project" value="TreeGrafter"/>
</dbReference>
<dbReference type="InterPro" id="IPR002921">
    <property type="entry name" value="Fungal_lipase-type"/>
</dbReference>
<comment type="catalytic activity">
    <reaction evidence="1">
        <text>a triacylglycerol + H2O = a diacylglycerol + a fatty acid + H(+)</text>
        <dbReference type="Rhea" id="RHEA:12044"/>
        <dbReference type="ChEBI" id="CHEBI:15377"/>
        <dbReference type="ChEBI" id="CHEBI:15378"/>
        <dbReference type="ChEBI" id="CHEBI:17855"/>
        <dbReference type="ChEBI" id="CHEBI:18035"/>
        <dbReference type="ChEBI" id="CHEBI:28868"/>
        <dbReference type="EC" id="3.1.1.3"/>
    </reaction>
</comment>
<dbReference type="GO" id="GO:0005775">
    <property type="term" value="C:vacuolar lumen"/>
    <property type="evidence" value="ECO:0007669"/>
    <property type="project" value="TreeGrafter"/>
</dbReference>
<comment type="subunit">
    <text evidence="5">Binds to both phosphatidylinositol (PI) and phosphatidylinositol 3,5-bisphosphate (PIP2).</text>
</comment>
<comment type="similarity">
    <text evidence="4">Belongs to the AB hydrolase superfamily. Lipase family.</text>
</comment>
<evidence type="ECO:0000256" key="14">
    <source>
        <dbReference type="ARBA" id="ARBA00023098"/>
    </source>
</evidence>
<dbReference type="EMBL" id="MCOG01000007">
    <property type="protein sequence ID" value="ORY83390.1"/>
    <property type="molecule type" value="Genomic_DNA"/>
</dbReference>
<dbReference type="PANTHER" id="PTHR47175:SF2">
    <property type="entry name" value="LIPASE ATG15-RELATED"/>
    <property type="match status" value="1"/>
</dbReference>
<evidence type="ECO:0000256" key="8">
    <source>
        <dbReference type="ARBA" id="ARBA00022753"/>
    </source>
</evidence>
<evidence type="ECO:0000256" key="11">
    <source>
        <dbReference type="ARBA" id="ARBA00022968"/>
    </source>
</evidence>
<dbReference type="SUPFAM" id="SSF53474">
    <property type="entry name" value="alpha/beta-Hydrolases"/>
    <property type="match status" value="1"/>
</dbReference>
<evidence type="ECO:0000256" key="13">
    <source>
        <dbReference type="ARBA" id="ARBA00023006"/>
    </source>
</evidence>
<dbReference type="Pfam" id="PF01764">
    <property type="entry name" value="Lipase_3"/>
    <property type="match status" value="1"/>
</dbReference>
<dbReference type="GO" id="GO:0004806">
    <property type="term" value="F:triacylglycerol lipase activity"/>
    <property type="evidence" value="ECO:0007669"/>
    <property type="project" value="UniProtKB-EC"/>
</dbReference>
<feature type="compositionally biased region" description="Low complexity" evidence="19">
    <location>
        <begin position="344"/>
        <end position="358"/>
    </location>
</feature>
<dbReference type="PANTHER" id="PTHR47175">
    <property type="entry name" value="LIPASE ATG15-RELATED"/>
    <property type="match status" value="1"/>
</dbReference>
<evidence type="ECO:0000256" key="1">
    <source>
        <dbReference type="ARBA" id="ARBA00001024"/>
    </source>
</evidence>
<feature type="chain" id="PRO_5012598600" description="triacylglycerol lipase" evidence="20">
    <location>
        <begin position="25"/>
        <end position="458"/>
    </location>
</feature>
<keyword evidence="12" id="KW-1133">Transmembrane helix</keyword>
<dbReference type="GO" id="GO:0046461">
    <property type="term" value="P:neutral lipid catabolic process"/>
    <property type="evidence" value="ECO:0007669"/>
    <property type="project" value="TreeGrafter"/>
</dbReference>
<organism evidence="22 23">
    <name type="scientific">Neocallimastix californiae</name>
    <dbReference type="NCBI Taxonomy" id="1754190"/>
    <lineage>
        <taxon>Eukaryota</taxon>
        <taxon>Fungi</taxon>
        <taxon>Fungi incertae sedis</taxon>
        <taxon>Chytridiomycota</taxon>
        <taxon>Chytridiomycota incertae sedis</taxon>
        <taxon>Neocallimastigomycetes</taxon>
        <taxon>Neocallimastigales</taxon>
        <taxon>Neocallimastigaceae</taxon>
        <taxon>Neocallimastix</taxon>
    </lineage>
</organism>
<keyword evidence="8" id="KW-0967">Endosome</keyword>
<dbReference type="GO" id="GO:0032585">
    <property type="term" value="C:multivesicular body membrane"/>
    <property type="evidence" value="ECO:0007669"/>
    <property type="project" value="UniProtKB-SubCell"/>
</dbReference>
<dbReference type="Proteomes" id="UP000193920">
    <property type="component" value="Unassembled WGS sequence"/>
</dbReference>
<feature type="compositionally biased region" description="Acidic residues" evidence="19">
    <location>
        <begin position="327"/>
        <end position="343"/>
    </location>
</feature>
<keyword evidence="14" id="KW-0443">Lipid metabolism</keyword>
<feature type="region of interest" description="Disordered" evidence="19">
    <location>
        <begin position="322"/>
        <end position="363"/>
    </location>
</feature>
<keyword evidence="23" id="KW-1185">Reference proteome</keyword>
<feature type="domain" description="Fungal lipase-type" evidence="21">
    <location>
        <begin position="202"/>
        <end position="238"/>
    </location>
</feature>
<evidence type="ECO:0000256" key="17">
    <source>
        <dbReference type="ARBA" id="ARBA00024663"/>
    </source>
</evidence>
<evidence type="ECO:0000256" key="15">
    <source>
        <dbReference type="ARBA" id="ARBA00023136"/>
    </source>
</evidence>
<keyword evidence="11" id="KW-0735">Signal-anchor</keyword>
<dbReference type="GO" id="GO:0006660">
    <property type="term" value="P:phosphatidylserine catabolic process"/>
    <property type="evidence" value="ECO:0007669"/>
    <property type="project" value="TreeGrafter"/>
</dbReference>
<keyword evidence="7" id="KW-0812">Transmembrane</keyword>
<evidence type="ECO:0000256" key="3">
    <source>
        <dbReference type="ARBA" id="ARBA00004343"/>
    </source>
</evidence>
<evidence type="ECO:0000256" key="20">
    <source>
        <dbReference type="SAM" id="SignalP"/>
    </source>
</evidence>
<name>A0A1Y2FHH1_9FUNG</name>
<keyword evidence="20" id="KW-0732">Signal</keyword>
<gene>
    <name evidence="22" type="ORF">LY90DRAFT_499584</name>
</gene>
<evidence type="ECO:0000256" key="4">
    <source>
        <dbReference type="ARBA" id="ARBA00010701"/>
    </source>
</evidence>
<evidence type="ECO:0000256" key="12">
    <source>
        <dbReference type="ARBA" id="ARBA00022989"/>
    </source>
</evidence>
<dbReference type="Gene3D" id="3.40.50.1820">
    <property type="entry name" value="alpha/beta hydrolase"/>
    <property type="match status" value="1"/>
</dbReference>
<keyword evidence="9 22" id="KW-0378">Hydrolase</keyword>
<dbReference type="GO" id="GO:0004620">
    <property type="term" value="F:phospholipase activity"/>
    <property type="evidence" value="ECO:0007669"/>
    <property type="project" value="TreeGrafter"/>
</dbReference>
<dbReference type="GO" id="GO:0034727">
    <property type="term" value="P:piecemeal microautophagy of the nucleus"/>
    <property type="evidence" value="ECO:0007669"/>
    <property type="project" value="TreeGrafter"/>
</dbReference>
<keyword evidence="13" id="KW-0072">Autophagy</keyword>
<dbReference type="CDD" id="cd00519">
    <property type="entry name" value="Lipase_3"/>
    <property type="match status" value="1"/>
</dbReference>
<sequence>MYNRKIYFLFTIYILALICAIVYGDKQDDINIISNFEYIPKKGYLITMDDFMNYNLDDIVKEIKKNKIEEVPNKKTLNTITIKTPNIWLEKWGKTDKDLQKRYRQTMPVPNPNNNETVYQLLVMSRNAYVKEREDDWVDITDYGWEIFLPFGWSDDNNDRTANNVRGYIFINENSKILVVSIKGTSAGLFGIGGPTAENDKYNPIINSVEEKRKEGYEVFFTGHSLGGALASLSGLSMMAPVMTFESPGEAQFAERLGLIKRSIENYKNSYNNLPIYHFGNNGDPIYLGKCTGITSACYYSGFAMETKCHVGKLYMFDLDKNINNPDEPDEPDDDNDNPDDNNDSPIGNDPGNNNIIKSTSSKPKHRVFLNNKSSIYEHQLIMKRSQLSENENVDSSFTAPSNPSKLNMLHHRVDYVINLIKKWAGPWPTEFYQDDCRDCENWRFMEGDGDEGRVEPP</sequence>